<evidence type="ECO:0000313" key="1">
    <source>
        <dbReference type="EMBL" id="BES88469.1"/>
    </source>
</evidence>
<name>A0ABN7ABH5_9HEMI</name>
<organism evidence="1 2">
    <name type="scientific">Nesidiocoris tenuis</name>
    <dbReference type="NCBI Taxonomy" id="355587"/>
    <lineage>
        <taxon>Eukaryota</taxon>
        <taxon>Metazoa</taxon>
        <taxon>Ecdysozoa</taxon>
        <taxon>Arthropoda</taxon>
        <taxon>Hexapoda</taxon>
        <taxon>Insecta</taxon>
        <taxon>Pterygota</taxon>
        <taxon>Neoptera</taxon>
        <taxon>Paraneoptera</taxon>
        <taxon>Hemiptera</taxon>
        <taxon>Heteroptera</taxon>
        <taxon>Panheteroptera</taxon>
        <taxon>Cimicomorpha</taxon>
        <taxon>Miridae</taxon>
        <taxon>Dicyphina</taxon>
        <taxon>Nesidiocoris</taxon>
    </lineage>
</organism>
<protein>
    <submittedName>
        <fullName evidence="1">Uncharacterized protein</fullName>
    </submittedName>
</protein>
<reference evidence="1 2" key="1">
    <citation type="submission" date="2023-09" db="EMBL/GenBank/DDBJ databases">
        <title>Nesidiocoris tenuis whole genome shotgun sequence.</title>
        <authorList>
            <person name="Shibata T."/>
            <person name="Shimoda M."/>
            <person name="Kobayashi T."/>
            <person name="Uehara T."/>
        </authorList>
    </citation>
    <scope>NUCLEOTIDE SEQUENCE [LARGE SCALE GENOMIC DNA]</scope>
    <source>
        <strain evidence="1 2">Japan</strain>
    </source>
</reference>
<gene>
    <name evidence="1" type="ORF">NTJ_01275</name>
</gene>
<keyword evidence="2" id="KW-1185">Reference proteome</keyword>
<dbReference type="Proteomes" id="UP001307889">
    <property type="component" value="Chromosome 1"/>
</dbReference>
<proteinExistence type="predicted"/>
<sequence>MQILKLVPCYCDERWEDFHSFWRAGGSSLLRRYTQRKLRLDPKLTGYYFCRGWLEVMRLKVKRKRGLGRTTDYAELDESKT</sequence>
<evidence type="ECO:0000313" key="2">
    <source>
        <dbReference type="Proteomes" id="UP001307889"/>
    </source>
</evidence>
<accession>A0ABN7ABH5</accession>
<dbReference type="EMBL" id="AP028909">
    <property type="protein sequence ID" value="BES88469.1"/>
    <property type="molecule type" value="Genomic_DNA"/>
</dbReference>